<sequence length="304" mass="32391">MTPAPTRRATTSARLRHHTRTCAGDPHSDPQPEQVQSLPPAICDGTHDDEYMPRTALLTGVGRRRGIGAGLAAGLAADGWDLVLSFWRPYDERLGLEAGPNDPQALADELRDLGIRVQLAPVDLSDPAGPETLVNEAVDQLGSLDALVMSHCESVDSGLLTTTVESFDRHYAVNVRATWLLLAAFARQLPEAGGSVVALTSDHTVGNLPYGTTKAALDRLVLAAAHELGDRGLRANVINPGPIDTGWMTPELNASLMAMQPTGRLGTTVDIANLVRFLLSEQGQWVNGQLIHSNGGFPKGQLPV</sequence>
<dbReference type="AlphaFoldDB" id="A0A285UW19"/>
<keyword evidence="2" id="KW-0560">Oxidoreductase</keyword>
<dbReference type="Proteomes" id="UP000219435">
    <property type="component" value="Unassembled WGS sequence"/>
</dbReference>
<dbReference type="InterPro" id="IPR036291">
    <property type="entry name" value="NAD(P)-bd_dom_sf"/>
</dbReference>
<evidence type="ECO:0000256" key="1">
    <source>
        <dbReference type="ARBA" id="ARBA00006484"/>
    </source>
</evidence>
<organism evidence="4 5">
    <name type="scientific">Blastococcus aggregatus</name>
    <dbReference type="NCBI Taxonomy" id="38502"/>
    <lineage>
        <taxon>Bacteria</taxon>
        <taxon>Bacillati</taxon>
        <taxon>Actinomycetota</taxon>
        <taxon>Actinomycetes</taxon>
        <taxon>Geodermatophilales</taxon>
        <taxon>Geodermatophilaceae</taxon>
        <taxon>Blastococcus</taxon>
    </lineage>
</organism>
<name>A0A285UW19_9ACTN</name>
<dbReference type="PANTHER" id="PTHR48107:SF7">
    <property type="entry name" value="RE15974P"/>
    <property type="match status" value="1"/>
</dbReference>
<comment type="similarity">
    <text evidence="1">Belongs to the short-chain dehydrogenases/reductases (SDR) family.</text>
</comment>
<proteinExistence type="inferred from homology"/>
<dbReference type="GO" id="GO:0016614">
    <property type="term" value="F:oxidoreductase activity, acting on CH-OH group of donors"/>
    <property type="evidence" value="ECO:0007669"/>
    <property type="project" value="UniProtKB-ARBA"/>
</dbReference>
<evidence type="ECO:0000256" key="3">
    <source>
        <dbReference type="SAM" id="MobiDB-lite"/>
    </source>
</evidence>
<dbReference type="PANTHER" id="PTHR48107">
    <property type="entry name" value="NADPH-DEPENDENT ALDEHYDE REDUCTASE-LIKE PROTEIN, CHLOROPLASTIC-RELATED"/>
    <property type="match status" value="1"/>
</dbReference>
<gene>
    <name evidence="4" type="ORF">SAMN05660748_0040</name>
</gene>
<dbReference type="PRINTS" id="PR00081">
    <property type="entry name" value="GDHRDH"/>
</dbReference>
<dbReference type="InterPro" id="IPR002347">
    <property type="entry name" value="SDR_fam"/>
</dbReference>
<dbReference type="EMBL" id="OBQI01000001">
    <property type="protein sequence ID" value="SOC46094.1"/>
    <property type="molecule type" value="Genomic_DNA"/>
</dbReference>
<dbReference type="PROSITE" id="PS00061">
    <property type="entry name" value="ADH_SHORT"/>
    <property type="match status" value="1"/>
</dbReference>
<evidence type="ECO:0000313" key="5">
    <source>
        <dbReference type="Proteomes" id="UP000219435"/>
    </source>
</evidence>
<dbReference type="Pfam" id="PF13561">
    <property type="entry name" value="adh_short_C2"/>
    <property type="match status" value="1"/>
</dbReference>
<protein>
    <submittedName>
        <fullName evidence="4">3-oxoacyl-[acyl-carrier protein] reductase</fullName>
    </submittedName>
</protein>
<accession>A0A285UW19</accession>
<feature type="region of interest" description="Disordered" evidence="3">
    <location>
        <begin position="1"/>
        <end position="48"/>
    </location>
</feature>
<keyword evidence="5" id="KW-1185">Reference proteome</keyword>
<dbReference type="SUPFAM" id="SSF51735">
    <property type="entry name" value="NAD(P)-binding Rossmann-fold domains"/>
    <property type="match status" value="1"/>
</dbReference>
<dbReference type="Gene3D" id="3.40.50.720">
    <property type="entry name" value="NAD(P)-binding Rossmann-like Domain"/>
    <property type="match status" value="1"/>
</dbReference>
<evidence type="ECO:0000313" key="4">
    <source>
        <dbReference type="EMBL" id="SOC46094.1"/>
    </source>
</evidence>
<evidence type="ECO:0000256" key="2">
    <source>
        <dbReference type="ARBA" id="ARBA00023002"/>
    </source>
</evidence>
<dbReference type="InterPro" id="IPR020904">
    <property type="entry name" value="Sc_DH/Rdtase_CS"/>
</dbReference>
<feature type="compositionally biased region" description="Low complexity" evidence="3">
    <location>
        <begin position="1"/>
        <end position="13"/>
    </location>
</feature>
<reference evidence="5" key="1">
    <citation type="submission" date="2017-08" db="EMBL/GenBank/DDBJ databases">
        <authorList>
            <person name="Varghese N."/>
            <person name="Submissions S."/>
        </authorList>
    </citation>
    <scope>NUCLEOTIDE SEQUENCE [LARGE SCALE GENOMIC DNA]</scope>
    <source>
        <strain evidence="5">DSM 4725</strain>
    </source>
</reference>